<evidence type="ECO:0000313" key="4">
    <source>
        <dbReference type="EMBL" id="ASY20609.1"/>
    </source>
</evidence>
<evidence type="ECO:0000313" key="5">
    <source>
        <dbReference type="Proteomes" id="UP000217186"/>
    </source>
</evidence>
<feature type="transmembrane region" description="Helical" evidence="2">
    <location>
        <begin position="148"/>
        <end position="167"/>
    </location>
</feature>
<dbReference type="KEGG" id="pvn:A7sIIA15_02925"/>
<dbReference type="GO" id="GO:0016020">
    <property type="term" value="C:membrane"/>
    <property type="evidence" value="ECO:0007669"/>
    <property type="project" value="InterPro"/>
</dbReference>
<feature type="transmembrane region" description="Helical" evidence="2">
    <location>
        <begin position="205"/>
        <end position="225"/>
    </location>
</feature>
<feature type="transmembrane region" description="Helical" evidence="2">
    <location>
        <begin position="93"/>
        <end position="111"/>
    </location>
</feature>
<dbReference type="InterPro" id="IPR037185">
    <property type="entry name" value="EmrE-like"/>
</dbReference>
<feature type="transmembrane region" description="Helical" evidence="2">
    <location>
        <begin position="30"/>
        <end position="52"/>
    </location>
</feature>
<dbReference type="Proteomes" id="UP000217186">
    <property type="component" value="Chromosome"/>
</dbReference>
<feature type="transmembrane region" description="Helical" evidence="2">
    <location>
        <begin position="261"/>
        <end position="278"/>
    </location>
</feature>
<feature type="domain" description="EamA" evidence="3">
    <location>
        <begin position="147"/>
        <end position="277"/>
    </location>
</feature>
<dbReference type="AlphaFoldDB" id="A0A249KV77"/>
<feature type="transmembrane region" description="Helical" evidence="2">
    <location>
        <begin position="173"/>
        <end position="193"/>
    </location>
</feature>
<feature type="transmembrane region" description="Helical" evidence="2">
    <location>
        <begin position="231"/>
        <end position="254"/>
    </location>
</feature>
<keyword evidence="2" id="KW-1133">Transmembrane helix</keyword>
<proteinExistence type="inferred from homology"/>
<dbReference type="Gene3D" id="1.10.3730.20">
    <property type="match status" value="1"/>
</dbReference>
<organism evidence="4 5">
    <name type="scientific">Candidatus Planktophila vernalis</name>
    <dbReference type="NCBI Taxonomy" id="1884907"/>
    <lineage>
        <taxon>Bacteria</taxon>
        <taxon>Bacillati</taxon>
        <taxon>Actinomycetota</taxon>
        <taxon>Actinomycetes</taxon>
        <taxon>Candidatus Nanopelagicales</taxon>
        <taxon>Candidatus Nanopelagicaceae</taxon>
        <taxon>Candidatus Planktophila</taxon>
    </lineage>
</organism>
<dbReference type="PANTHER" id="PTHR22911">
    <property type="entry name" value="ACYL-MALONYL CONDENSING ENZYME-RELATED"/>
    <property type="match status" value="1"/>
</dbReference>
<name>A0A249KV77_9ACTN</name>
<sequence length="279" mass="28701">MASLLAILSSILWGTSDFEGGRLSKKHAPLAVLGFTQVLGLVFGIVLMLASGAWSAQALGSGGYLVPGIIAGLFGYFGLFCLYAGLSTGRMGVVSPISSMGAIVPLTYALINGDRLSTITSIGVVLALVGVFCASGPELSQGLPLKPLLLAIGAALGFGTALTSMSIGSQSSALMTMVSMRGATFFVTISIALKFRTMGGFTKKEYPSLIFIGVADFLANVLLGVACTKGLVSIAMVLGSLFPIATALLAFKFLRERLQRVQYIGIALAVAGVALISAF</sequence>
<keyword evidence="5" id="KW-1185">Reference proteome</keyword>
<evidence type="ECO:0000259" key="3">
    <source>
        <dbReference type="Pfam" id="PF00892"/>
    </source>
</evidence>
<comment type="similarity">
    <text evidence="1">Belongs to the EamA transporter family.</text>
</comment>
<gene>
    <name evidence="4" type="ORF">A7sIIA15_02925</name>
</gene>
<dbReference type="InterPro" id="IPR000620">
    <property type="entry name" value="EamA_dom"/>
</dbReference>
<keyword evidence="2" id="KW-0472">Membrane</keyword>
<reference evidence="4 5" key="1">
    <citation type="submission" date="2016-07" db="EMBL/GenBank/DDBJ databases">
        <title>High microdiversification within the ubiquitous acI lineage of Actinobacteria.</title>
        <authorList>
            <person name="Neuenschwander S.M."/>
            <person name="Salcher M."/>
            <person name="Ghai R."/>
            <person name="Pernthaler J."/>
        </authorList>
    </citation>
    <scope>NUCLEOTIDE SEQUENCE [LARGE SCALE GENOMIC DNA]</scope>
    <source>
        <strain evidence="4">MMS-IIA-15</strain>
    </source>
</reference>
<protein>
    <submittedName>
        <fullName evidence="4">EamA-like transporter family protein</fullName>
    </submittedName>
</protein>
<feature type="transmembrane region" description="Helical" evidence="2">
    <location>
        <begin position="117"/>
        <end position="136"/>
    </location>
</feature>
<evidence type="ECO:0000256" key="1">
    <source>
        <dbReference type="ARBA" id="ARBA00007362"/>
    </source>
</evidence>
<dbReference type="EMBL" id="CP016776">
    <property type="protein sequence ID" value="ASY20609.1"/>
    <property type="molecule type" value="Genomic_DNA"/>
</dbReference>
<dbReference type="OrthoDB" id="68076at2"/>
<feature type="domain" description="EamA" evidence="3">
    <location>
        <begin position="3"/>
        <end position="134"/>
    </location>
</feature>
<evidence type="ECO:0000256" key="2">
    <source>
        <dbReference type="SAM" id="Phobius"/>
    </source>
</evidence>
<dbReference type="SUPFAM" id="SSF103481">
    <property type="entry name" value="Multidrug resistance efflux transporter EmrE"/>
    <property type="match status" value="2"/>
</dbReference>
<dbReference type="Pfam" id="PF00892">
    <property type="entry name" value="EamA"/>
    <property type="match status" value="2"/>
</dbReference>
<feature type="transmembrane region" description="Helical" evidence="2">
    <location>
        <begin position="64"/>
        <end position="86"/>
    </location>
</feature>
<accession>A0A249KV77</accession>
<dbReference type="RefSeq" id="WP_095686432.1">
    <property type="nucleotide sequence ID" value="NZ_CP016776.1"/>
</dbReference>
<dbReference type="PANTHER" id="PTHR22911:SF137">
    <property type="entry name" value="SOLUTE CARRIER FAMILY 35 MEMBER G2-RELATED"/>
    <property type="match status" value="1"/>
</dbReference>
<keyword evidence="2" id="KW-0812">Transmembrane</keyword>